<dbReference type="EMBL" id="CAEZZC010000011">
    <property type="protein sequence ID" value="CAB4752049.1"/>
    <property type="molecule type" value="Genomic_DNA"/>
</dbReference>
<dbReference type="SUPFAM" id="SSF51556">
    <property type="entry name" value="Metallo-dependent hydrolases"/>
    <property type="match status" value="1"/>
</dbReference>
<sequence>MSTDPYISYGYLKAGVDLPEFTLAPEFDRVPPYESDISKEDQDRAAKLMRENIVISLHDHPVRFPDDMRQTPEYNRTGRQHTAFAGLRESGMTVIFDNMMDGTACVTGNAPWRWLDIITDLGMRQADIAHQDFVTVIRTIEDIEFAHKNGKVGLLFGLEAATPIENEIDRLDVLYGLGLRQIGIAYSDANSLGSGLNETNESGLTDFGRRAIRRMNQLGLAIDISHSSDRTGIETCQTSERPVFMTHAGARSVWNTARMKSDEVLIEVAKTGGVIGMSAAPHTTLSHEHPLHNILSVMDHFKYIVDLVGIEHVAFGPDTLYGDHVGLHTVFGHLLKIGTSPSPAYEKVEYVDGLENPTENFFNIAGWLVQNGFSDSEIAAVLGGNIVRALEGIWA</sequence>
<evidence type="ECO:0000313" key="1">
    <source>
        <dbReference type="EMBL" id="CAB4665131.1"/>
    </source>
</evidence>
<organism evidence="1">
    <name type="scientific">freshwater metagenome</name>
    <dbReference type="NCBI Taxonomy" id="449393"/>
    <lineage>
        <taxon>unclassified sequences</taxon>
        <taxon>metagenomes</taxon>
        <taxon>ecological metagenomes</taxon>
    </lineage>
</organism>
<evidence type="ECO:0000313" key="4">
    <source>
        <dbReference type="EMBL" id="CAB4932590.1"/>
    </source>
</evidence>
<dbReference type="PANTHER" id="PTHR10443">
    <property type="entry name" value="MICROSOMAL DIPEPTIDASE"/>
    <property type="match status" value="1"/>
</dbReference>
<protein>
    <submittedName>
        <fullName evidence="1">Unannotated protein</fullName>
    </submittedName>
</protein>
<evidence type="ECO:0000313" key="3">
    <source>
        <dbReference type="EMBL" id="CAB4856264.1"/>
    </source>
</evidence>
<dbReference type="EMBL" id="CAFBMV010000015">
    <property type="protein sequence ID" value="CAB4932590.1"/>
    <property type="molecule type" value="Genomic_DNA"/>
</dbReference>
<dbReference type="EMBL" id="CAEZWT010000018">
    <property type="protein sequence ID" value="CAB4665131.1"/>
    <property type="molecule type" value="Genomic_DNA"/>
</dbReference>
<reference evidence="1" key="1">
    <citation type="submission" date="2020-05" db="EMBL/GenBank/DDBJ databases">
        <authorList>
            <person name="Chiriac C."/>
            <person name="Salcher M."/>
            <person name="Ghai R."/>
            <person name="Kavagutti S V."/>
        </authorList>
    </citation>
    <scope>NUCLEOTIDE SEQUENCE</scope>
</reference>
<dbReference type="EMBL" id="CAFBQL010000010">
    <property type="protein sequence ID" value="CAB5063244.1"/>
    <property type="molecule type" value="Genomic_DNA"/>
</dbReference>
<evidence type="ECO:0000313" key="5">
    <source>
        <dbReference type="EMBL" id="CAB5063244.1"/>
    </source>
</evidence>
<dbReference type="PANTHER" id="PTHR10443:SF12">
    <property type="entry name" value="DIPEPTIDASE"/>
    <property type="match status" value="1"/>
</dbReference>
<dbReference type="PROSITE" id="PS51365">
    <property type="entry name" value="RENAL_DIPEPTIDASE_2"/>
    <property type="match status" value="1"/>
</dbReference>
<dbReference type="Gene3D" id="3.20.20.140">
    <property type="entry name" value="Metal-dependent hydrolases"/>
    <property type="match status" value="1"/>
</dbReference>
<dbReference type="InterPro" id="IPR032466">
    <property type="entry name" value="Metal_Hydrolase"/>
</dbReference>
<gene>
    <name evidence="1" type="ORF">UFOPK2289_00795</name>
    <name evidence="2" type="ORF">UFOPK2822_00871</name>
    <name evidence="3" type="ORF">UFOPK3346_00176</name>
    <name evidence="4" type="ORF">UFOPK3670_01387</name>
    <name evidence="5" type="ORF">UFOPK4308_01301</name>
</gene>
<dbReference type="GO" id="GO:0070573">
    <property type="term" value="F:metallodipeptidase activity"/>
    <property type="evidence" value="ECO:0007669"/>
    <property type="project" value="InterPro"/>
</dbReference>
<dbReference type="AlphaFoldDB" id="A0A6J6LTV0"/>
<dbReference type="InterPro" id="IPR008257">
    <property type="entry name" value="Pept_M19"/>
</dbReference>
<evidence type="ECO:0000313" key="2">
    <source>
        <dbReference type="EMBL" id="CAB4752049.1"/>
    </source>
</evidence>
<name>A0A6J6LTV0_9ZZZZ</name>
<dbReference type="GO" id="GO:0006508">
    <property type="term" value="P:proteolysis"/>
    <property type="evidence" value="ECO:0007669"/>
    <property type="project" value="InterPro"/>
</dbReference>
<dbReference type="EMBL" id="CAFBLE010000001">
    <property type="protein sequence ID" value="CAB4856264.1"/>
    <property type="molecule type" value="Genomic_DNA"/>
</dbReference>
<proteinExistence type="predicted"/>
<dbReference type="Pfam" id="PF01244">
    <property type="entry name" value="Peptidase_M19"/>
    <property type="match status" value="1"/>
</dbReference>
<accession>A0A6J6LTV0</accession>